<feature type="transmembrane region" description="Helical" evidence="8">
    <location>
        <begin position="12"/>
        <end position="32"/>
    </location>
</feature>
<protein>
    <submittedName>
        <fullName evidence="11">Cobalt-zinc-cadmium resistance protein</fullName>
    </submittedName>
</protein>
<evidence type="ECO:0000256" key="6">
    <source>
        <dbReference type="ARBA" id="ARBA00023136"/>
    </source>
</evidence>
<proteinExistence type="inferred from homology"/>
<comment type="caution">
    <text evidence="11">The sequence shown here is derived from an EMBL/GenBank/DDBJ whole genome shotgun (WGS) entry which is preliminary data.</text>
</comment>
<dbReference type="Pfam" id="PF16916">
    <property type="entry name" value="ZT_dimer"/>
    <property type="match status" value="1"/>
</dbReference>
<dbReference type="Proteomes" id="UP000244016">
    <property type="component" value="Unassembled WGS sequence"/>
</dbReference>
<evidence type="ECO:0000313" key="11">
    <source>
        <dbReference type="EMBL" id="PTQ53129.1"/>
    </source>
</evidence>
<dbReference type="InterPro" id="IPR058533">
    <property type="entry name" value="Cation_efflux_TM"/>
</dbReference>
<sequence>MVEDRTRARIEAHLGILSAVGNAFLALLKLGLGWAGQSRALFSDGIHNVADLLVGGVGALSARVAEKPPDEDHPYGHGKAEVLVAAGVAAFLGVLALLLVAQGIASFGNPEPPIPSWETLAAALFSLVLKVILYRTTIREAERLSSYALRAVALDHRSDIWSSLAAASGILGSYLACATPYAWFRHADAVGSIVVAVLILHMAYDLLRETGDILMERTLPSETLERYAQVVRSFPEVRHIDRLRARTHGHYILVDLRIAVDEDLTVAQGHELGRAVKDALIAGDPRIREVLVHLNPYPRPAAGSIPDAGRPATSGLPRAEDERETSGRSP</sequence>
<feature type="compositionally biased region" description="Basic and acidic residues" evidence="7">
    <location>
        <begin position="318"/>
        <end position="330"/>
    </location>
</feature>
<evidence type="ECO:0000256" key="8">
    <source>
        <dbReference type="SAM" id="Phobius"/>
    </source>
</evidence>
<feature type="domain" description="Cation efflux protein transmembrane" evidence="9">
    <location>
        <begin position="16"/>
        <end position="215"/>
    </location>
</feature>
<evidence type="ECO:0000256" key="7">
    <source>
        <dbReference type="SAM" id="MobiDB-lite"/>
    </source>
</evidence>
<keyword evidence="4 8" id="KW-0812">Transmembrane</keyword>
<dbReference type="InterPro" id="IPR027470">
    <property type="entry name" value="Cation_efflux_CTD"/>
</dbReference>
<accession>A0A2T5GAB9</accession>
<organism evidence="11 12">
    <name type="scientific">Brockia lithotrophica</name>
    <dbReference type="NCBI Taxonomy" id="933949"/>
    <lineage>
        <taxon>Bacteria</taxon>
        <taxon>Bacillati</taxon>
        <taxon>Bacillota</taxon>
        <taxon>Bacilli</taxon>
        <taxon>Bacillales</taxon>
        <taxon>Bacillales Family X. Incertae Sedis</taxon>
        <taxon>Brockia</taxon>
    </lineage>
</organism>
<dbReference type="SUPFAM" id="SSF161111">
    <property type="entry name" value="Cation efflux protein transmembrane domain-like"/>
    <property type="match status" value="1"/>
</dbReference>
<keyword evidence="5 8" id="KW-1133">Transmembrane helix</keyword>
<dbReference type="AlphaFoldDB" id="A0A2T5GAB9"/>
<keyword evidence="3" id="KW-0813">Transport</keyword>
<keyword evidence="6 8" id="KW-0472">Membrane</keyword>
<dbReference type="GO" id="GO:0008324">
    <property type="term" value="F:monoatomic cation transmembrane transporter activity"/>
    <property type="evidence" value="ECO:0007669"/>
    <property type="project" value="InterPro"/>
</dbReference>
<dbReference type="InterPro" id="IPR050291">
    <property type="entry name" value="CDF_Transporter"/>
</dbReference>
<evidence type="ECO:0000256" key="3">
    <source>
        <dbReference type="ARBA" id="ARBA00022448"/>
    </source>
</evidence>
<feature type="transmembrane region" description="Helical" evidence="8">
    <location>
        <begin position="82"/>
        <end position="107"/>
    </location>
</feature>
<evidence type="ECO:0000256" key="5">
    <source>
        <dbReference type="ARBA" id="ARBA00022989"/>
    </source>
</evidence>
<dbReference type="Gene3D" id="1.20.1510.10">
    <property type="entry name" value="Cation efflux protein transmembrane domain"/>
    <property type="match status" value="1"/>
</dbReference>
<dbReference type="NCBIfam" id="TIGR01297">
    <property type="entry name" value="CDF"/>
    <property type="match status" value="1"/>
</dbReference>
<feature type="domain" description="Cation efflux protein cytoplasmic" evidence="10">
    <location>
        <begin position="219"/>
        <end position="297"/>
    </location>
</feature>
<dbReference type="EMBL" id="PEBW01000001">
    <property type="protein sequence ID" value="PTQ53129.1"/>
    <property type="molecule type" value="Genomic_DNA"/>
</dbReference>
<dbReference type="PANTHER" id="PTHR43840">
    <property type="entry name" value="MITOCHONDRIAL METAL TRANSPORTER 1-RELATED"/>
    <property type="match status" value="1"/>
</dbReference>
<dbReference type="InterPro" id="IPR036837">
    <property type="entry name" value="Cation_efflux_CTD_sf"/>
</dbReference>
<name>A0A2T5GAB9_9BACL</name>
<comment type="similarity">
    <text evidence="2">Belongs to the cation diffusion facilitator (CDF) transporter (TC 2.A.4) family.</text>
</comment>
<comment type="subcellular location">
    <subcellularLocation>
        <location evidence="1">Membrane</location>
        <topology evidence="1">Multi-pass membrane protein</topology>
    </subcellularLocation>
</comment>
<feature type="region of interest" description="Disordered" evidence="7">
    <location>
        <begin position="299"/>
        <end position="330"/>
    </location>
</feature>
<dbReference type="InterPro" id="IPR027469">
    <property type="entry name" value="Cation_efflux_TMD_sf"/>
</dbReference>
<dbReference type="Pfam" id="PF01545">
    <property type="entry name" value="Cation_efflux"/>
    <property type="match status" value="1"/>
</dbReference>
<evidence type="ECO:0000259" key="10">
    <source>
        <dbReference type="Pfam" id="PF16916"/>
    </source>
</evidence>
<evidence type="ECO:0000256" key="4">
    <source>
        <dbReference type="ARBA" id="ARBA00022692"/>
    </source>
</evidence>
<dbReference type="Gene3D" id="3.30.70.1350">
    <property type="entry name" value="Cation efflux protein, cytoplasmic domain"/>
    <property type="match status" value="1"/>
</dbReference>
<dbReference type="InterPro" id="IPR002524">
    <property type="entry name" value="Cation_efflux"/>
</dbReference>
<feature type="transmembrane region" description="Helical" evidence="8">
    <location>
        <begin position="119"/>
        <end position="138"/>
    </location>
</feature>
<evidence type="ECO:0000256" key="1">
    <source>
        <dbReference type="ARBA" id="ARBA00004141"/>
    </source>
</evidence>
<evidence type="ECO:0000313" key="12">
    <source>
        <dbReference type="Proteomes" id="UP000244016"/>
    </source>
</evidence>
<dbReference type="GO" id="GO:0016020">
    <property type="term" value="C:membrane"/>
    <property type="evidence" value="ECO:0007669"/>
    <property type="project" value="UniProtKB-SubCell"/>
</dbReference>
<dbReference type="PANTHER" id="PTHR43840:SF15">
    <property type="entry name" value="MITOCHONDRIAL METAL TRANSPORTER 1-RELATED"/>
    <property type="match status" value="1"/>
</dbReference>
<dbReference type="SUPFAM" id="SSF160240">
    <property type="entry name" value="Cation efflux protein cytoplasmic domain-like"/>
    <property type="match status" value="1"/>
</dbReference>
<dbReference type="FunFam" id="1.20.1510.10:FF:000006">
    <property type="entry name" value="Divalent cation efflux transporter"/>
    <property type="match status" value="1"/>
</dbReference>
<gene>
    <name evidence="11" type="ORF">BLITH_0209</name>
</gene>
<evidence type="ECO:0000256" key="2">
    <source>
        <dbReference type="ARBA" id="ARBA00008114"/>
    </source>
</evidence>
<evidence type="ECO:0000259" key="9">
    <source>
        <dbReference type="Pfam" id="PF01545"/>
    </source>
</evidence>
<feature type="transmembrane region" description="Helical" evidence="8">
    <location>
        <begin position="159"/>
        <end position="183"/>
    </location>
</feature>
<reference evidence="11 12" key="1">
    <citation type="submission" date="2017-08" db="EMBL/GenBank/DDBJ databases">
        <title>Burning lignite coal seam in the remote Altai Mountains harbors a hydrogen-driven thermophilic microbial community.</title>
        <authorList>
            <person name="Kadnikov V.V."/>
            <person name="Mardanov A.V."/>
            <person name="Ivasenko D."/>
            <person name="Beletsky A.V."/>
            <person name="Karnachuk O.V."/>
            <person name="Ravin N.V."/>
        </authorList>
    </citation>
    <scope>NUCLEOTIDE SEQUENCE [LARGE SCALE GENOMIC DNA]</scope>
    <source>
        <strain evidence="11">AL31</strain>
    </source>
</reference>